<reference evidence="1 2" key="1">
    <citation type="submission" date="2024-11" db="EMBL/GenBank/DDBJ databases">
        <title>A near-complete genome assembly of Cinchona calisaya.</title>
        <authorList>
            <person name="Lian D.C."/>
            <person name="Zhao X.W."/>
            <person name="Wei L."/>
        </authorList>
    </citation>
    <scope>NUCLEOTIDE SEQUENCE [LARGE SCALE GENOMIC DNA]</scope>
    <source>
        <tissue evidence="1">Nenye</tissue>
    </source>
</reference>
<dbReference type="Proteomes" id="UP001630127">
    <property type="component" value="Unassembled WGS sequence"/>
</dbReference>
<protein>
    <submittedName>
        <fullName evidence="1">Uncharacterized protein</fullName>
    </submittedName>
</protein>
<dbReference type="EMBL" id="JBJUIK010000002">
    <property type="protein sequence ID" value="KAL3535106.1"/>
    <property type="molecule type" value="Genomic_DNA"/>
</dbReference>
<gene>
    <name evidence="1" type="ORF">ACH5RR_003567</name>
</gene>
<sequence length="209" mass="23453">MEMHIAERERLSYIRSKMKQLAESEDGYEKWEVPKGIQTLDYDIVTYDYDQSDAKINTEQGDVNATVIVTDIVPSTKTIAKFSNIDYNANKGPVKGATLLVVVSIQFPTPTTSFSASKTYFNGNGLAPSSVVDRPVNNIPSSANYLPKMPGKRTVSSHGKYNSSCKGRRRSNKLASVGMSCTWRDEAILVVSRIYTSKKWIRSQRRRIQ</sequence>
<dbReference type="AlphaFoldDB" id="A0ABD3AV78"/>
<keyword evidence="2" id="KW-1185">Reference proteome</keyword>
<name>A0ABD3AV78_9GENT</name>
<accession>A0ABD3AV78</accession>
<comment type="caution">
    <text evidence="1">The sequence shown here is derived from an EMBL/GenBank/DDBJ whole genome shotgun (WGS) entry which is preliminary data.</text>
</comment>
<proteinExistence type="predicted"/>
<evidence type="ECO:0000313" key="1">
    <source>
        <dbReference type="EMBL" id="KAL3535106.1"/>
    </source>
</evidence>
<organism evidence="1 2">
    <name type="scientific">Cinchona calisaya</name>
    <dbReference type="NCBI Taxonomy" id="153742"/>
    <lineage>
        <taxon>Eukaryota</taxon>
        <taxon>Viridiplantae</taxon>
        <taxon>Streptophyta</taxon>
        <taxon>Embryophyta</taxon>
        <taxon>Tracheophyta</taxon>
        <taxon>Spermatophyta</taxon>
        <taxon>Magnoliopsida</taxon>
        <taxon>eudicotyledons</taxon>
        <taxon>Gunneridae</taxon>
        <taxon>Pentapetalae</taxon>
        <taxon>asterids</taxon>
        <taxon>lamiids</taxon>
        <taxon>Gentianales</taxon>
        <taxon>Rubiaceae</taxon>
        <taxon>Cinchonoideae</taxon>
        <taxon>Cinchoneae</taxon>
        <taxon>Cinchona</taxon>
    </lineage>
</organism>
<evidence type="ECO:0000313" key="2">
    <source>
        <dbReference type="Proteomes" id="UP001630127"/>
    </source>
</evidence>